<feature type="domain" description="YlxR" evidence="2">
    <location>
        <begin position="34"/>
        <end position="100"/>
    </location>
</feature>
<feature type="compositionally biased region" description="Low complexity" evidence="1">
    <location>
        <begin position="1"/>
        <end position="20"/>
    </location>
</feature>
<feature type="region of interest" description="Disordered" evidence="1">
    <location>
        <begin position="1"/>
        <end position="34"/>
    </location>
</feature>
<evidence type="ECO:0000313" key="6">
    <source>
        <dbReference type="Proteomes" id="UP001155145"/>
    </source>
</evidence>
<dbReference type="AlphaFoldDB" id="A0A9X1M7S5"/>
<organism evidence="3 6">
    <name type="scientific">Arthrobacter zhangbolii</name>
    <dbReference type="NCBI Taxonomy" id="2886936"/>
    <lineage>
        <taxon>Bacteria</taxon>
        <taxon>Bacillati</taxon>
        <taxon>Actinomycetota</taxon>
        <taxon>Actinomycetes</taxon>
        <taxon>Micrococcales</taxon>
        <taxon>Micrococcaceae</taxon>
        <taxon>Arthrobacter</taxon>
    </lineage>
</organism>
<dbReference type="Proteomes" id="UP000829758">
    <property type="component" value="Chromosome"/>
</dbReference>
<name>A0A9X1M7S5_9MICC</name>
<dbReference type="PANTHER" id="PTHR34215">
    <property type="entry name" value="BLL0784 PROTEIN"/>
    <property type="match status" value="1"/>
</dbReference>
<dbReference type="EMBL" id="CP094984">
    <property type="protein sequence ID" value="UON93153.1"/>
    <property type="molecule type" value="Genomic_DNA"/>
</dbReference>
<dbReference type="Pfam" id="PF04296">
    <property type="entry name" value="YlxR"/>
    <property type="match status" value="1"/>
</dbReference>
<dbReference type="EMBL" id="JAJFZT010000006">
    <property type="protein sequence ID" value="MCC3273113.1"/>
    <property type="molecule type" value="Genomic_DNA"/>
</dbReference>
<evidence type="ECO:0000256" key="1">
    <source>
        <dbReference type="SAM" id="MobiDB-lite"/>
    </source>
</evidence>
<dbReference type="InterPro" id="IPR035931">
    <property type="entry name" value="YlxR-like_sf"/>
</dbReference>
<sequence>MYKAGSLSAAQAPAAASAAAPETEQRRRPHVPQRTCIGCRKKSDQAVLLRLARVSMEGVYAVRVDERRRVSGRGAWLHPDPACLRLAVKRSAFPRAFKGPAGITDVERWFKALENVPTGNGLETVQPESGSEI</sequence>
<dbReference type="InterPro" id="IPR007393">
    <property type="entry name" value="YlxR_dom"/>
</dbReference>
<dbReference type="Proteomes" id="UP001155145">
    <property type="component" value="Unassembled WGS sequence"/>
</dbReference>
<gene>
    <name evidence="3" type="ORF">LJ755_10290</name>
    <name evidence="4" type="ORF">MUK71_05925</name>
</gene>
<protein>
    <submittedName>
        <fullName evidence="3">YlxR family protein</fullName>
    </submittedName>
</protein>
<dbReference type="PANTHER" id="PTHR34215:SF1">
    <property type="entry name" value="YLXR DOMAIN-CONTAINING PROTEIN"/>
    <property type="match status" value="1"/>
</dbReference>
<evidence type="ECO:0000313" key="4">
    <source>
        <dbReference type="EMBL" id="UON93153.1"/>
    </source>
</evidence>
<evidence type="ECO:0000313" key="5">
    <source>
        <dbReference type="Proteomes" id="UP000829758"/>
    </source>
</evidence>
<proteinExistence type="predicted"/>
<dbReference type="RefSeq" id="WP_227904406.1">
    <property type="nucleotide sequence ID" value="NZ_CP094984.1"/>
</dbReference>
<evidence type="ECO:0000259" key="2">
    <source>
        <dbReference type="Pfam" id="PF04296"/>
    </source>
</evidence>
<keyword evidence="5" id="KW-1185">Reference proteome</keyword>
<evidence type="ECO:0000313" key="3">
    <source>
        <dbReference type="EMBL" id="MCC3273113.1"/>
    </source>
</evidence>
<dbReference type="SUPFAM" id="SSF64376">
    <property type="entry name" value="YlxR-like"/>
    <property type="match status" value="1"/>
</dbReference>
<dbReference type="InterPro" id="IPR037465">
    <property type="entry name" value="YlxR"/>
</dbReference>
<accession>A0A9X1M7S5</accession>
<dbReference type="Gene3D" id="3.30.1230.10">
    <property type="entry name" value="YlxR-like"/>
    <property type="match status" value="1"/>
</dbReference>
<reference evidence="3" key="1">
    <citation type="submission" date="2021-10" db="EMBL/GenBank/DDBJ databases">
        <title>Novel species in genus Arthrobacter.</title>
        <authorList>
            <person name="Liu Y."/>
        </authorList>
    </citation>
    <scope>NUCLEOTIDE SEQUENCE</scope>
    <source>
        <strain evidence="5">zg-Y462</strain>
        <strain evidence="3">Zg-Y462</strain>
    </source>
</reference>